<protein>
    <submittedName>
        <fullName evidence="1">Uncharacterized protein</fullName>
    </submittedName>
</protein>
<dbReference type="EMBL" id="CM023473">
    <property type="protein sequence ID" value="KAH7954715.1"/>
    <property type="molecule type" value="Genomic_DNA"/>
</dbReference>
<dbReference type="Proteomes" id="UP000821865">
    <property type="component" value="Chromosome 4"/>
</dbReference>
<name>A0ACB8CZR8_DERSI</name>
<proteinExistence type="predicted"/>
<evidence type="ECO:0000313" key="2">
    <source>
        <dbReference type="Proteomes" id="UP000821865"/>
    </source>
</evidence>
<organism evidence="1 2">
    <name type="scientific">Dermacentor silvarum</name>
    <name type="common">Tick</name>
    <dbReference type="NCBI Taxonomy" id="543639"/>
    <lineage>
        <taxon>Eukaryota</taxon>
        <taxon>Metazoa</taxon>
        <taxon>Ecdysozoa</taxon>
        <taxon>Arthropoda</taxon>
        <taxon>Chelicerata</taxon>
        <taxon>Arachnida</taxon>
        <taxon>Acari</taxon>
        <taxon>Parasitiformes</taxon>
        <taxon>Ixodida</taxon>
        <taxon>Ixodoidea</taxon>
        <taxon>Ixodidae</taxon>
        <taxon>Rhipicephalinae</taxon>
        <taxon>Dermacentor</taxon>
    </lineage>
</organism>
<gene>
    <name evidence="1" type="ORF">HPB49_021137</name>
</gene>
<comment type="caution">
    <text evidence="1">The sequence shown here is derived from an EMBL/GenBank/DDBJ whole genome shotgun (WGS) entry which is preliminary data.</text>
</comment>
<accession>A0ACB8CZR8</accession>
<reference evidence="1" key="1">
    <citation type="submission" date="2020-05" db="EMBL/GenBank/DDBJ databases">
        <title>Large-scale comparative analyses of tick genomes elucidate their genetic diversity and vector capacities.</title>
        <authorList>
            <person name="Jia N."/>
            <person name="Wang J."/>
            <person name="Shi W."/>
            <person name="Du L."/>
            <person name="Sun Y."/>
            <person name="Zhan W."/>
            <person name="Jiang J."/>
            <person name="Wang Q."/>
            <person name="Zhang B."/>
            <person name="Ji P."/>
            <person name="Sakyi L.B."/>
            <person name="Cui X."/>
            <person name="Yuan T."/>
            <person name="Jiang B."/>
            <person name="Yang W."/>
            <person name="Lam T.T.-Y."/>
            <person name="Chang Q."/>
            <person name="Ding S."/>
            <person name="Wang X."/>
            <person name="Zhu J."/>
            <person name="Ruan X."/>
            <person name="Zhao L."/>
            <person name="Wei J."/>
            <person name="Que T."/>
            <person name="Du C."/>
            <person name="Cheng J."/>
            <person name="Dai P."/>
            <person name="Han X."/>
            <person name="Huang E."/>
            <person name="Gao Y."/>
            <person name="Liu J."/>
            <person name="Shao H."/>
            <person name="Ye R."/>
            <person name="Li L."/>
            <person name="Wei W."/>
            <person name="Wang X."/>
            <person name="Wang C."/>
            <person name="Yang T."/>
            <person name="Huo Q."/>
            <person name="Li W."/>
            <person name="Guo W."/>
            <person name="Chen H."/>
            <person name="Zhou L."/>
            <person name="Ni X."/>
            <person name="Tian J."/>
            <person name="Zhou Y."/>
            <person name="Sheng Y."/>
            <person name="Liu T."/>
            <person name="Pan Y."/>
            <person name="Xia L."/>
            <person name="Li J."/>
            <person name="Zhao F."/>
            <person name="Cao W."/>
        </authorList>
    </citation>
    <scope>NUCLEOTIDE SEQUENCE</scope>
    <source>
        <strain evidence="1">Dsil-2018</strain>
    </source>
</reference>
<evidence type="ECO:0000313" key="1">
    <source>
        <dbReference type="EMBL" id="KAH7954715.1"/>
    </source>
</evidence>
<sequence>MADSAALYSIIDNDVLISCVEIRPELWQPRHKDHKNRFKKAVLWSEVAAVVLPNVSGAEVIVQKRWKSLRDKFRKVTKVHKDSKKSGAGADDAEDSLPDNVWLYSDQLRFLKDTVEGRATSGNLDDGKSAQELFHTMTRPRSITPPGSPVQENADIEDLFALEDDVDVSQPSTSSRQSTTLETAGQDPLSRKPQVQSETNGQRSRKRKGDPLQQEIDEVSQRLAKHKPLDEDEYFALSLVPTMREFLKHKRLRMRIEVLELLESLKQAC</sequence>
<keyword evidence="2" id="KW-1185">Reference proteome</keyword>